<feature type="transmembrane region" description="Helical" evidence="2">
    <location>
        <begin position="184"/>
        <end position="203"/>
    </location>
</feature>
<evidence type="ECO:0000313" key="4">
    <source>
        <dbReference type="Proteomes" id="UP000800094"/>
    </source>
</evidence>
<evidence type="ECO:0000256" key="1">
    <source>
        <dbReference type="SAM" id="MobiDB-lite"/>
    </source>
</evidence>
<reference evidence="3" key="1">
    <citation type="journal article" date="2020" name="Stud. Mycol.">
        <title>101 Dothideomycetes genomes: a test case for predicting lifestyles and emergence of pathogens.</title>
        <authorList>
            <person name="Haridas S."/>
            <person name="Albert R."/>
            <person name="Binder M."/>
            <person name="Bloem J."/>
            <person name="Labutti K."/>
            <person name="Salamov A."/>
            <person name="Andreopoulos B."/>
            <person name="Baker S."/>
            <person name="Barry K."/>
            <person name="Bills G."/>
            <person name="Bluhm B."/>
            <person name="Cannon C."/>
            <person name="Castanera R."/>
            <person name="Culley D."/>
            <person name="Daum C."/>
            <person name="Ezra D."/>
            <person name="Gonzalez J."/>
            <person name="Henrissat B."/>
            <person name="Kuo A."/>
            <person name="Liang C."/>
            <person name="Lipzen A."/>
            <person name="Lutzoni F."/>
            <person name="Magnuson J."/>
            <person name="Mondo S."/>
            <person name="Nolan M."/>
            <person name="Ohm R."/>
            <person name="Pangilinan J."/>
            <person name="Park H.-J."/>
            <person name="Ramirez L."/>
            <person name="Alfaro M."/>
            <person name="Sun H."/>
            <person name="Tritt A."/>
            <person name="Yoshinaga Y."/>
            <person name="Zwiers L.-H."/>
            <person name="Turgeon B."/>
            <person name="Goodwin S."/>
            <person name="Spatafora J."/>
            <person name="Crous P."/>
            <person name="Grigoriev I."/>
        </authorList>
    </citation>
    <scope>NUCLEOTIDE SEQUENCE</scope>
    <source>
        <strain evidence="3">CBS 122368</strain>
    </source>
</reference>
<gene>
    <name evidence="3" type="ORF">BU26DRAFT_519411</name>
</gene>
<keyword evidence="4" id="KW-1185">Reference proteome</keyword>
<feature type="region of interest" description="Disordered" evidence="1">
    <location>
        <begin position="1"/>
        <end position="27"/>
    </location>
</feature>
<feature type="compositionally biased region" description="Polar residues" evidence="1">
    <location>
        <begin position="12"/>
        <end position="25"/>
    </location>
</feature>
<dbReference type="AlphaFoldDB" id="A0A6A6IGX7"/>
<proteinExistence type="predicted"/>
<sequence>MTYSDPEDPTDQRTPLLSHNSSGPETRTRKRWFPKVLNFLWGGIYAPDASTYGPIEILLNTEDVEERDRLTEKWRDNRLNELGFVGVVAALLAGVLTSTGSWPDILPNGGKSPWPVRTSWYCGIILSLFSILTAADQTVRLYRLSSHRDGYRNIRKLLAKSNGKHKPGQLRPSTAQIYTWQMPVMFLTTATICMIFGMFLHVWSATRHLDHASWWGPDSKVALTFTIVAIISIVIFFTGQVTLYAPQEDSD</sequence>
<dbReference type="EMBL" id="ML987195">
    <property type="protein sequence ID" value="KAF2249288.1"/>
    <property type="molecule type" value="Genomic_DNA"/>
</dbReference>
<evidence type="ECO:0000313" key="3">
    <source>
        <dbReference type="EMBL" id="KAF2249288.1"/>
    </source>
</evidence>
<name>A0A6A6IGX7_9PLEO</name>
<keyword evidence="2" id="KW-0472">Membrane</keyword>
<dbReference type="RefSeq" id="XP_033684292.1">
    <property type="nucleotide sequence ID" value="XM_033829042.1"/>
</dbReference>
<protein>
    <submittedName>
        <fullName evidence="3">Uncharacterized protein</fullName>
    </submittedName>
</protein>
<accession>A0A6A6IGX7</accession>
<feature type="transmembrane region" description="Helical" evidence="2">
    <location>
        <begin position="118"/>
        <end position="135"/>
    </location>
</feature>
<dbReference type="GeneID" id="54582372"/>
<keyword evidence="2" id="KW-1133">Transmembrane helix</keyword>
<keyword evidence="2" id="KW-0812">Transmembrane</keyword>
<evidence type="ECO:0000256" key="2">
    <source>
        <dbReference type="SAM" id="Phobius"/>
    </source>
</evidence>
<feature type="transmembrane region" description="Helical" evidence="2">
    <location>
        <begin position="223"/>
        <end position="245"/>
    </location>
</feature>
<dbReference type="OrthoDB" id="2150604at2759"/>
<dbReference type="Proteomes" id="UP000800094">
    <property type="component" value="Unassembled WGS sequence"/>
</dbReference>
<feature type="transmembrane region" description="Helical" evidence="2">
    <location>
        <begin position="79"/>
        <end position="98"/>
    </location>
</feature>
<organism evidence="3 4">
    <name type="scientific">Trematosphaeria pertusa</name>
    <dbReference type="NCBI Taxonomy" id="390896"/>
    <lineage>
        <taxon>Eukaryota</taxon>
        <taxon>Fungi</taxon>
        <taxon>Dikarya</taxon>
        <taxon>Ascomycota</taxon>
        <taxon>Pezizomycotina</taxon>
        <taxon>Dothideomycetes</taxon>
        <taxon>Pleosporomycetidae</taxon>
        <taxon>Pleosporales</taxon>
        <taxon>Massarineae</taxon>
        <taxon>Trematosphaeriaceae</taxon>
        <taxon>Trematosphaeria</taxon>
    </lineage>
</organism>